<sequence>MNQKTWNKYILPEDDILIDYAMGLYPKPSLKWFEVDVIYVPINLSNTHWVLGVVHLRSRRIYIYDSLKSINKPNRLKTLVTPIAKLLPRITTKYYGENGDPKGERVWDIERLNNIPQQTKEIPDAQPSNGYTNRRTNGL</sequence>
<accession>A0A438EUV6</accession>
<evidence type="ECO:0000259" key="6">
    <source>
        <dbReference type="PROSITE" id="PS50600"/>
    </source>
</evidence>
<evidence type="ECO:0000313" key="8">
    <source>
        <dbReference type="EMBL" id="RVX16333.1"/>
    </source>
</evidence>
<comment type="caution">
    <text evidence="7">The sequence shown here is derived from an EMBL/GenBank/DDBJ whole genome shotgun (WGS) entry which is preliminary data.</text>
</comment>
<evidence type="ECO:0000256" key="3">
    <source>
        <dbReference type="ARBA" id="ARBA00022801"/>
    </source>
</evidence>
<evidence type="ECO:0000256" key="4">
    <source>
        <dbReference type="ARBA" id="ARBA00022807"/>
    </source>
</evidence>
<evidence type="ECO:0000313" key="7">
    <source>
        <dbReference type="EMBL" id="RVW51484.1"/>
    </source>
</evidence>
<dbReference type="EMBL" id="QGNW01001180">
    <property type="protein sequence ID" value="RVW51484.1"/>
    <property type="molecule type" value="Genomic_DNA"/>
</dbReference>
<name>A0A438EUV6_VITVI</name>
<dbReference type="InterPro" id="IPR038765">
    <property type="entry name" value="Papain-like_cys_pep_sf"/>
</dbReference>
<dbReference type="SUPFAM" id="SSF54001">
    <property type="entry name" value="Cysteine proteinases"/>
    <property type="match status" value="1"/>
</dbReference>
<organism evidence="7 9">
    <name type="scientific">Vitis vinifera</name>
    <name type="common">Grape</name>
    <dbReference type="NCBI Taxonomy" id="29760"/>
    <lineage>
        <taxon>Eukaryota</taxon>
        <taxon>Viridiplantae</taxon>
        <taxon>Streptophyta</taxon>
        <taxon>Embryophyta</taxon>
        <taxon>Tracheophyta</taxon>
        <taxon>Spermatophyta</taxon>
        <taxon>Magnoliopsida</taxon>
        <taxon>eudicotyledons</taxon>
        <taxon>Gunneridae</taxon>
        <taxon>Pentapetalae</taxon>
        <taxon>rosids</taxon>
        <taxon>Vitales</taxon>
        <taxon>Vitaceae</taxon>
        <taxon>Viteae</taxon>
        <taxon>Vitis</taxon>
    </lineage>
</organism>
<dbReference type="AlphaFoldDB" id="A0A438EUV6"/>
<dbReference type="Proteomes" id="UP000288805">
    <property type="component" value="Unassembled WGS sequence"/>
</dbReference>
<dbReference type="EMBL" id="QGNW01000016">
    <property type="protein sequence ID" value="RVX16333.1"/>
    <property type="molecule type" value="Genomic_DNA"/>
</dbReference>
<keyword evidence="3" id="KW-0378">Hydrolase</keyword>
<proteinExistence type="inferred from homology"/>
<dbReference type="PROSITE" id="PS50600">
    <property type="entry name" value="ULP_PROTEASE"/>
    <property type="match status" value="1"/>
</dbReference>
<evidence type="ECO:0000256" key="2">
    <source>
        <dbReference type="ARBA" id="ARBA00022670"/>
    </source>
</evidence>
<dbReference type="Pfam" id="PF02902">
    <property type="entry name" value="Peptidase_C48"/>
    <property type="match status" value="1"/>
</dbReference>
<dbReference type="GO" id="GO:0006508">
    <property type="term" value="P:proteolysis"/>
    <property type="evidence" value="ECO:0007669"/>
    <property type="project" value="UniProtKB-KW"/>
</dbReference>
<dbReference type="PANTHER" id="PTHR12606:SF136">
    <property type="entry name" value="ULP1 PROTEASE FAMILY PROTEIN"/>
    <property type="match status" value="1"/>
</dbReference>
<dbReference type="PANTHER" id="PTHR12606">
    <property type="entry name" value="SENTRIN/SUMO-SPECIFIC PROTEASE"/>
    <property type="match status" value="1"/>
</dbReference>
<gene>
    <name evidence="8" type="ORF">CK203_014467</name>
    <name evidence="7" type="ORF">CK203_084029</name>
</gene>
<dbReference type="Gene3D" id="3.40.395.10">
    <property type="entry name" value="Adenoviral Proteinase, Chain A"/>
    <property type="match status" value="1"/>
</dbReference>
<feature type="domain" description="Ubiquitin-like protease family profile" evidence="6">
    <location>
        <begin position="1"/>
        <end position="139"/>
    </location>
</feature>
<evidence type="ECO:0000313" key="9">
    <source>
        <dbReference type="Proteomes" id="UP000288805"/>
    </source>
</evidence>
<evidence type="ECO:0000256" key="1">
    <source>
        <dbReference type="ARBA" id="ARBA00005234"/>
    </source>
</evidence>
<feature type="region of interest" description="Disordered" evidence="5">
    <location>
        <begin position="118"/>
        <end position="139"/>
    </location>
</feature>
<comment type="similarity">
    <text evidence="1">Belongs to the peptidase C48 family.</text>
</comment>
<evidence type="ECO:0000256" key="5">
    <source>
        <dbReference type="SAM" id="MobiDB-lite"/>
    </source>
</evidence>
<protein>
    <recommendedName>
        <fullName evidence="6">Ubiquitin-like protease family profile domain-containing protein</fullName>
    </recommendedName>
</protein>
<dbReference type="InterPro" id="IPR003653">
    <property type="entry name" value="Peptidase_C48_C"/>
</dbReference>
<reference evidence="7 9" key="1">
    <citation type="journal article" date="2018" name="PLoS Genet.">
        <title>Population sequencing reveals clonal diversity and ancestral inbreeding in the grapevine cultivar Chardonnay.</title>
        <authorList>
            <person name="Roach M.J."/>
            <person name="Johnson D.L."/>
            <person name="Bohlmann J."/>
            <person name="van Vuuren H.J."/>
            <person name="Jones S.J."/>
            <person name="Pretorius I.S."/>
            <person name="Schmidt S.A."/>
            <person name="Borneman A.R."/>
        </authorList>
    </citation>
    <scope>NUCLEOTIDE SEQUENCE [LARGE SCALE GENOMIC DNA]</scope>
    <source>
        <strain evidence="9">cv. Chardonnay</strain>
        <strain evidence="7">I10V1</strain>
        <tissue evidence="7">Leaf</tissue>
    </source>
</reference>
<keyword evidence="2" id="KW-0645">Protease</keyword>
<keyword evidence="4" id="KW-0788">Thiol protease</keyword>
<dbReference type="GO" id="GO:0008234">
    <property type="term" value="F:cysteine-type peptidase activity"/>
    <property type="evidence" value="ECO:0007669"/>
    <property type="project" value="UniProtKB-KW"/>
</dbReference>